<gene>
    <name evidence="1" type="ORF">CDAR_12401</name>
</gene>
<accession>A0AAV4V1W5</accession>
<keyword evidence="2" id="KW-1185">Reference proteome</keyword>
<comment type="caution">
    <text evidence="1">The sequence shown here is derived from an EMBL/GenBank/DDBJ whole genome shotgun (WGS) entry which is preliminary data.</text>
</comment>
<dbReference type="Proteomes" id="UP001054837">
    <property type="component" value="Unassembled WGS sequence"/>
</dbReference>
<name>A0AAV4V1W5_9ARAC</name>
<organism evidence="1 2">
    <name type="scientific">Caerostris darwini</name>
    <dbReference type="NCBI Taxonomy" id="1538125"/>
    <lineage>
        <taxon>Eukaryota</taxon>
        <taxon>Metazoa</taxon>
        <taxon>Ecdysozoa</taxon>
        <taxon>Arthropoda</taxon>
        <taxon>Chelicerata</taxon>
        <taxon>Arachnida</taxon>
        <taxon>Araneae</taxon>
        <taxon>Araneomorphae</taxon>
        <taxon>Entelegynae</taxon>
        <taxon>Araneoidea</taxon>
        <taxon>Araneidae</taxon>
        <taxon>Caerostris</taxon>
    </lineage>
</organism>
<reference evidence="1 2" key="1">
    <citation type="submission" date="2021-06" db="EMBL/GenBank/DDBJ databases">
        <title>Caerostris darwini draft genome.</title>
        <authorList>
            <person name="Kono N."/>
            <person name="Arakawa K."/>
        </authorList>
    </citation>
    <scope>NUCLEOTIDE SEQUENCE [LARGE SCALE GENOMIC DNA]</scope>
</reference>
<dbReference type="EMBL" id="BPLQ01012290">
    <property type="protein sequence ID" value="GIY64210.1"/>
    <property type="molecule type" value="Genomic_DNA"/>
</dbReference>
<evidence type="ECO:0000313" key="2">
    <source>
        <dbReference type="Proteomes" id="UP001054837"/>
    </source>
</evidence>
<sequence length="101" mass="11387">MLCTNKSLNLIIKERCYPVVIGEKIRIPDFMSLSNHVSTETELNLKNQIVSVQGVADLISPFGIDFGTQQFLLPRNPIESKTFSNLPFSQSVLKAEDKDKF</sequence>
<protein>
    <submittedName>
        <fullName evidence="1">Uncharacterized protein</fullName>
    </submittedName>
</protein>
<evidence type="ECO:0000313" key="1">
    <source>
        <dbReference type="EMBL" id="GIY64210.1"/>
    </source>
</evidence>
<proteinExistence type="predicted"/>
<dbReference type="AlphaFoldDB" id="A0AAV4V1W5"/>